<dbReference type="GO" id="GO:0006260">
    <property type="term" value="P:DNA replication"/>
    <property type="evidence" value="ECO:0007669"/>
    <property type="project" value="InterPro"/>
</dbReference>
<feature type="region of interest" description="Disordered" evidence="1">
    <location>
        <begin position="90"/>
        <end position="112"/>
    </location>
</feature>
<evidence type="ECO:0000313" key="3">
    <source>
        <dbReference type="EMBL" id="KTQ98249.1"/>
    </source>
</evidence>
<protein>
    <recommendedName>
        <fullName evidence="2">DNA polymerase III alpha subunit finger domain-containing protein</fullName>
    </recommendedName>
</protein>
<dbReference type="PANTHER" id="PTHR32294:SF4">
    <property type="entry name" value="ERROR-PRONE DNA POLYMERASE"/>
    <property type="match status" value="1"/>
</dbReference>
<comment type="caution">
    <text evidence="3">The sequence shown here is derived from an EMBL/GenBank/DDBJ whole genome shotgun (WGS) entry which is preliminary data.</text>
</comment>
<dbReference type="PANTHER" id="PTHR32294">
    <property type="entry name" value="DNA POLYMERASE III SUBUNIT ALPHA"/>
    <property type="match status" value="1"/>
</dbReference>
<dbReference type="Pfam" id="PF17657">
    <property type="entry name" value="DNA_pol3_finger"/>
    <property type="match status" value="1"/>
</dbReference>
<dbReference type="InterPro" id="IPR040982">
    <property type="entry name" value="DNA_pol3_finger"/>
</dbReference>
<organism evidence="3 4">
    <name type="scientific">Aureimonas ureilytica</name>
    <dbReference type="NCBI Taxonomy" id="401562"/>
    <lineage>
        <taxon>Bacteria</taxon>
        <taxon>Pseudomonadati</taxon>
        <taxon>Pseudomonadota</taxon>
        <taxon>Alphaproteobacteria</taxon>
        <taxon>Hyphomicrobiales</taxon>
        <taxon>Aurantimonadaceae</taxon>
        <taxon>Aureimonas</taxon>
    </lineage>
</organism>
<accession>A0A175RD25</accession>
<evidence type="ECO:0000256" key="1">
    <source>
        <dbReference type="SAM" id="MobiDB-lite"/>
    </source>
</evidence>
<name>A0A175RD25_9HYPH</name>
<reference evidence="3 4" key="1">
    <citation type="journal article" date="2016" name="Front. Microbiol.">
        <title>Genomic Resource of Rice Seed Associated Bacteria.</title>
        <authorList>
            <person name="Midha S."/>
            <person name="Bansal K."/>
            <person name="Sharma S."/>
            <person name="Kumar N."/>
            <person name="Patil P.P."/>
            <person name="Chaudhry V."/>
            <person name="Patil P.B."/>
        </authorList>
    </citation>
    <scope>NUCLEOTIDE SEQUENCE [LARGE SCALE GENOMIC DNA]</scope>
    <source>
        <strain evidence="3 4">NS226</strain>
    </source>
</reference>
<dbReference type="AlphaFoldDB" id="A0A175RD25"/>
<sequence length="112" mass="12839">MADRQVIEWDKDDIDALKFMKVDVLALGMLSAMRRGLDLLREHKGVDLDLASIPAEDPRTYAMIRRADTLGTFQIESRAQMAMLPRMKPRTFYDHVKQPPNDPDTISHSRKG</sequence>
<gene>
    <name evidence="3" type="ORF">NS226_01525</name>
</gene>
<evidence type="ECO:0000259" key="2">
    <source>
        <dbReference type="Pfam" id="PF17657"/>
    </source>
</evidence>
<dbReference type="InterPro" id="IPR004805">
    <property type="entry name" value="DnaE2/DnaE/PolC"/>
</dbReference>
<dbReference type="eggNOG" id="COG0587">
    <property type="taxonomic scope" value="Bacteria"/>
</dbReference>
<feature type="domain" description="DNA polymerase III alpha subunit finger" evidence="2">
    <location>
        <begin position="29"/>
        <end position="96"/>
    </location>
</feature>
<dbReference type="EMBL" id="LDPZ01000004">
    <property type="protein sequence ID" value="KTQ98249.1"/>
    <property type="molecule type" value="Genomic_DNA"/>
</dbReference>
<dbReference type="Proteomes" id="UP000078272">
    <property type="component" value="Unassembled WGS sequence"/>
</dbReference>
<evidence type="ECO:0000313" key="4">
    <source>
        <dbReference type="Proteomes" id="UP000078272"/>
    </source>
</evidence>
<proteinExistence type="predicted"/>
<dbReference type="GO" id="GO:0008408">
    <property type="term" value="F:3'-5' exonuclease activity"/>
    <property type="evidence" value="ECO:0007669"/>
    <property type="project" value="InterPro"/>
</dbReference>
<dbReference type="PATRIC" id="fig|401562.3.peg.3186"/>